<reference evidence="8 9" key="1">
    <citation type="journal article" date="2017" name="Antonie Van Leeuwenhoek">
        <title>Rhizobium rhizosphaerae sp. nov., a novel species isolated from rice rhizosphere.</title>
        <authorList>
            <person name="Zhao J.J."/>
            <person name="Zhang J."/>
            <person name="Zhang R.J."/>
            <person name="Zhang C.W."/>
            <person name="Yin H.Q."/>
            <person name="Zhang X.X."/>
        </authorList>
    </citation>
    <scope>NUCLEOTIDE SEQUENCE [LARGE SCALE GENOMIC DNA]</scope>
    <source>
        <strain evidence="8 9">S18K6</strain>
    </source>
</reference>
<evidence type="ECO:0000256" key="6">
    <source>
        <dbReference type="SAM" id="Phobius"/>
    </source>
</evidence>
<feature type="transmembrane region" description="Helical" evidence="6">
    <location>
        <begin position="69"/>
        <end position="92"/>
    </location>
</feature>
<keyword evidence="2" id="KW-1003">Cell membrane</keyword>
<sequence length="307" mass="33579">MYMKIQQTHIANILLLAVTLLAASGWLFSKFVLIAMSPMFFLAIRFIGSGLMVGAMKPIKVIRTPMSDCWRALLTGTVLGVQTALWGFALAISDGLGVGAFLISLSFLLIPITGLLFGFRAQGHTWLAVAIAMPGLFLLALRHGLTLADSDILFLLSAILYAFYFNINGRLCHAIPAITQTCYQLIAAGTVCFIAFLSMEIDFNQSVYGVWHWLALSIVLATCLRFFLLLKAQSMSPEGQGAIVMTLEPVWVAILSAWWLNEKLSLVALLGMGLIFLALVVNAVGSIRASRKRKQLVFMQGPAMQED</sequence>
<dbReference type="EMBL" id="BAEM01000063">
    <property type="protein sequence ID" value="GAC12552.1"/>
    <property type="molecule type" value="Genomic_DNA"/>
</dbReference>
<evidence type="ECO:0000256" key="4">
    <source>
        <dbReference type="ARBA" id="ARBA00022989"/>
    </source>
</evidence>
<keyword evidence="3 6" id="KW-0812">Transmembrane</keyword>
<feature type="transmembrane region" description="Helical" evidence="6">
    <location>
        <begin position="242"/>
        <end position="260"/>
    </location>
</feature>
<accession>A0AAV3V7F7</accession>
<dbReference type="PANTHER" id="PTHR42920">
    <property type="entry name" value="OS03G0707200 PROTEIN-RELATED"/>
    <property type="match status" value="1"/>
</dbReference>
<proteinExistence type="predicted"/>
<feature type="transmembrane region" description="Helical" evidence="6">
    <location>
        <begin position="152"/>
        <end position="169"/>
    </location>
</feature>
<organism evidence="8 9">
    <name type="scientific">Paraglaciecola chathamensis S18K6</name>
    <dbReference type="NCBI Taxonomy" id="1127672"/>
    <lineage>
        <taxon>Bacteria</taxon>
        <taxon>Pseudomonadati</taxon>
        <taxon>Pseudomonadota</taxon>
        <taxon>Gammaproteobacteria</taxon>
        <taxon>Alteromonadales</taxon>
        <taxon>Alteromonadaceae</taxon>
        <taxon>Paraglaciecola</taxon>
    </lineage>
</organism>
<feature type="domain" description="EamA" evidence="7">
    <location>
        <begin position="151"/>
        <end position="281"/>
    </location>
</feature>
<dbReference type="PANTHER" id="PTHR42920:SF5">
    <property type="entry name" value="EAMA DOMAIN-CONTAINING PROTEIN"/>
    <property type="match status" value="1"/>
</dbReference>
<feature type="transmembrane region" description="Helical" evidence="6">
    <location>
        <begin position="181"/>
        <end position="199"/>
    </location>
</feature>
<comment type="caution">
    <text evidence="8">The sequence shown here is derived from an EMBL/GenBank/DDBJ whole genome shotgun (WGS) entry which is preliminary data.</text>
</comment>
<dbReference type="RefSeq" id="WP_007992217.1">
    <property type="nucleotide sequence ID" value="NZ_BAEM01000063.1"/>
</dbReference>
<evidence type="ECO:0000256" key="2">
    <source>
        <dbReference type="ARBA" id="ARBA00022475"/>
    </source>
</evidence>
<comment type="subcellular location">
    <subcellularLocation>
        <location evidence="1">Cell membrane</location>
        <topology evidence="1">Multi-pass membrane protein</topology>
    </subcellularLocation>
</comment>
<evidence type="ECO:0000313" key="8">
    <source>
        <dbReference type="EMBL" id="GAC12552.1"/>
    </source>
</evidence>
<name>A0AAV3V7F7_9ALTE</name>
<dbReference type="Proteomes" id="UP000006320">
    <property type="component" value="Unassembled WGS sequence"/>
</dbReference>
<feature type="transmembrane region" description="Helical" evidence="6">
    <location>
        <begin position="98"/>
        <end position="119"/>
    </location>
</feature>
<dbReference type="GO" id="GO:0005886">
    <property type="term" value="C:plasma membrane"/>
    <property type="evidence" value="ECO:0007669"/>
    <property type="project" value="UniProtKB-SubCell"/>
</dbReference>
<dbReference type="SUPFAM" id="SSF103481">
    <property type="entry name" value="Multidrug resistance efflux transporter EmrE"/>
    <property type="match status" value="1"/>
</dbReference>
<dbReference type="AlphaFoldDB" id="A0AAV3V7F7"/>
<evidence type="ECO:0000259" key="7">
    <source>
        <dbReference type="Pfam" id="PF00892"/>
    </source>
</evidence>
<feature type="transmembrane region" description="Helical" evidence="6">
    <location>
        <begin position="126"/>
        <end position="146"/>
    </location>
</feature>
<keyword evidence="5 6" id="KW-0472">Membrane</keyword>
<dbReference type="Gene3D" id="1.10.3730.20">
    <property type="match status" value="1"/>
</dbReference>
<gene>
    <name evidence="8" type="ORF">GCHA_4635</name>
</gene>
<feature type="transmembrane region" description="Helical" evidence="6">
    <location>
        <begin position="39"/>
        <end position="57"/>
    </location>
</feature>
<feature type="transmembrane region" description="Helical" evidence="6">
    <location>
        <begin position="211"/>
        <end position="230"/>
    </location>
</feature>
<evidence type="ECO:0000256" key="1">
    <source>
        <dbReference type="ARBA" id="ARBA00004651"/>
    </source>
</evidence>
<keyword evidence="4 6" id="KW-1133">Transmembrane helix</keyword>
<evidence type="ECO:0000313" key="9">
    <source>
        <dbReference type="Proteomes" id="UP000006320"/>
    </source>
</evidence>
<dbReference type="InterPro" id="IPR000620">
    <property type="entry name" value="EamA_dom"/>
</dbReference>
<dbReference type="InterPro" id="IPR051258">
    <property type="entry name" value="Diverse_Substrate_Transporter"/>
</dbReference>
<feature type="transmembrane region" description="Helical" evidence="6">
    <location>
        <begin position="12"/>
        <end position="33"/>
    </location>
</feature>
<protein>
    <recommendedName>
        <fullName evidence="7">EamA domain-containing protein</fullName>
    </recommendedName>
</protein>
<evidence type="ECO:0000256" key="5">
    <source>
        <dbReference type="ARBA" id="ARBA00023136"/>
    </source>
</evidence>
<dbReference type="InterPro" id="IPR037185">
    <property type="entry name" value="EmrE-like"/>
</dbReference>
<feature type="transmembrane region" description="Helical" evidence="6">
    <location>
        <begin position="266"/>
        <end position="285"/>
    </location>
</feature>
<dbReference type="Pfam" id="PF00892">
    <property type="entry name" value="EamA"/>
    <property type="match status" value="1"/>
</dbReference>
<evidence type="ECO:0000256" key="3">
    <source>
        <dbReference type="ARBA" id="ARBA00022692"/>
    </source>
</evidence>